<evidence type="ECO:0000313" key="2">
    <source>
        <dbReference type="EMBL" id="ALB29347.1"/>
    </source>
</evidence>
<dbReference type="InterPro" id="IPR032675">
    <property type="entry name" value="LRR_dom_sf"/>
</dbReference>
<dbReference type="SUPFAM" id="SSF52058">
    <property type="entry name" value="L domain-like"/>
    <property type="match status" value="1"/>
</dbReference>
<dbReference type="KEGG" id="lhi:JP39_08255"/>
<gene>
    <name evidence="2" type="ORF">JP39_08255</name>
</gene>
<proteinExistence type="predicted"/>
<sequence>MTRMNLIYKHKYTLRLIIFLCSALLPLFSMQVVHADTNDIQDVVSQNKIATDDNNSTSTIMPLAATTAADPTDIASGTFGSCNWVIDAGGRLSISVPDDKSALLGQVQLNNSIPDMPWYNFRNQITSVYVGEKVLAYNNSSYLFSFLPNVTSIDVKNLNVQYASTLSSMFYLDPSLTSLTGLETWNISHATNIESLFSSDSSLQSIQGLENWDTSNVTRMVSIFSGDKKLNITGIENWDTSKVIEMSSAFSGVQMEDLSQVRNWDVSKVVKMPFMFSQNSNIKSIDISNWKTNSLEDTGSMFSGCKSLTEVIGIDSIDMTHLTNISSMFQMDSSLITLPYLSNWDTSNVVSMLGVFSGCSKLESLDLTNWNTGNVETMQNMFSGCSKLNENNLKGLSLFDTSEVTNMAYMFQSTGFVNLDLNNFNTSKVTDINYMFGNTSKLQEVKGNFDTSSVNRINNLFYNSNISDISQLNIADWDVSKVTSLTYVFSKDNNLKYIPVGKWDVSNVTDFSYTFYLSPSFENLPVSNWDVSSATTMRGMFWGTGVKTLDVSTWDTSNVDTFYAMFDAMSNLETLDISNFDTTNATDVQAMLKNDTNLWKLTLGPKSVLTNLNGPALEQTASVPTPVPGTAIKDDSTDKTYSAISDKWQVVDTADGGTDHEPLGDLVSAQDIMDKFSTVGNPVTTYVWQQQTKGDMKMTVPDIDFGTTSNASGLVRRKNDFAINVTNSTYPTDAVPSDLYVSMDAPLTDETDKTKTLNDVLVFKDKYNNENVLSSADTKIYSGDIANGPNTISWDDDHGILLDMNHDRYAENGHYSTTLKWTLTNSL</sequence>
<feature type="chain" id="PRO_5005480293" description="BspA family leucine-rich repeat surface protein" evidence="1">
    <location>
        <begin position="36"/>
        <end position="827"/>
    </location>
</feature>
<evidence type="ECO:0008006" key="4">
    <source>
        <dbReference type="Google" id="ProtNLM"/>
    </source>
</evidence>
<name>A0A0K2LDG9_9LACO</name>
<keyword evidence="1" id="KW-0732">Signal</keyword>
<evidence type="ECO:0000313" key="3">
    <source>
        <dbReference type="Proteomes" id="UP000061546"/>
    </source>
</evidence>
<feature type="signal peptide" evidence="1">
    <location>
        <begin position="1"/>
        <end position="35"/>
    </location>
</feature>
<dbReference type="RefSeq" id="WP_041500547.1">
    <property type="nucleotide sequence ID" value="NZ_BJDV01000002.1"/>
</dbReference>
<dbReference type="NCBIfam" id="TIGR02167">
    <property type="entry name" value="Liste_lipo_26"/>
    <property type="match status" value="11"/>
</dbReference>
<reference evidence="2 3" key="1">
    <citation type="submission" date="2015-08" db="EMBL/GenBank/DDBJ databases">
        <title>Genomic sequence of Lactobacillus heilongjiangensis DSM 28069, isolated from Chinese traditional pickle.</title>
        <authorList>
            <person name="Jiang X."/>
            <person name="Zheng B."/>
            <person name="Cheng H."/>
        </authorList>
    </citation>
    <scope>NUCLEOTIDE SEQUENCE [LARGE SCALE GENOMIC DNA]</scope>
    <source>
        <strain evidence="2 3">DSM 28069</strain>
    </source>
</reference>
<dbReference type="InterPro" id="IPR005046">
    <property type="entry name" value="DUF285"/>
</dbReference>
<dbReference type="STRING" id="1074467.JP39_08255"/>
<accession>A0A0K2LDG9</accession>
<organism evidence="2 3">
    <name type="scientific">Companilactobacillus heilongjiangensis</name>
    <dbReference type="NCBI Taxonomy" id="1074467"/>
    <lineage>
        <taxon>Bacteria</taxon>
        <taxon>Bacillati</taxon>
        <taxon>Bacillota</taxon>
        <taxon>Bacilli</taxon>
        <taxon>Lactobacillales</taxon>
        <taxon>Lactobacillaceae</taxon>
        <taxon>Companilactobacillus</taxon>
    </lineage>
</organism>
<keyword evidence="3" id="KW-1185">Reference proteome</keyword>
<dbReference type="Proteomes" id="UP000061546">
    <property type="component" value="Chromosome"/>
</dbReference>
<dbReference type="EMBL" id="CP012559">
    <property type="protein sequence ID" value="ALB29347.1"/>
    <property type="molecule type" value="Genomic_DNA"/>
</dbReference>
<protein>
    <recommendedName>
        <fullName evidence="4">BspA family leucine-rich repeat surface protein</fullName>
    </recommendedName>
</protein>
<dbReference type="Gene3D" id="3.80.10.10">
    <property type="entry name" value="Ribonuclease Inhibitor"/>
    <property type="match status" value="2"/>
</dbReference>
<dbReference type="Pfam" id="PF03382">
    <property type="entry name" value="DUF285"/>
    <property type="match status" value="5"/>
</dbReference>
<dbReference type="InterPro" id="IPR011889">
    <property type="entry name" value="Liste_lipo_26"/>
</dbReference>
<dbReference type="OrthoDB" id="2265247at2"/>
<dbReference type="AlphaFoldDB" id="A0A0K2LDG9"/>
<evidence type="ECO:0000256" key="1">
    <source>
        <dbReference type="SAM" id="SignalP"/>
    </source>
</evidence>